<feature type="domain" description="Inosine/uridine-preferring nucleoside hydrolase" evidence="3">
    <location>
        <begin position="32"/>
        <end position="354"/>
    </location>
</feature>
<dbReference type="RefSeq" id="WP_422921045.1">
    <property type="nucleotide sequence ID" value="NZ_JAMZEJ010000010.1"/>
</dbReference>
<organism evidence="4 5">
    <name type="scientific">Rhizosaccharibacter radicis</name>
    <dbReference type="NCBI Taxonomy" id="2782605"/>
    <lineage>
        <taxon>Bacteria</taxon>
        <taxon>Pseudomonadati</taxon>
        <taxon>Pseudomonadota</taxon>
        <taxon>Alphaproteobacteria</taxon>
        <taxon>Acetobacterales</taxon>
        <taxon>Acetobacteraceae</taxon>
        <taxon>Rhizosaccharibacter</taxon>
    </lineage>
</organism>
<evidence type="ECO:0000259" key="3">
    <source>
        <dbReference type="Pfam" id="PF01156"/>
    </source>
</evidence>
<dbReference type="InterPro" id="IPR036452">
    <property type="entry name" value="Ribo_hydro-like"/>
</dbReference>
<dbReference type="InterPro" id="IPR023186">
    <property type="entry name" value="IUNH"/>
</dbReference>
<reference evidence="4 5" key="1">
    <citation type="submission" date="2022-06" db="EMBL/GenBank/DDBJ databases">
        <title>Rhizosaccharibacter gen. nov. sp. nov. KSS12, endophytic bacteria isolated from sugarcane.</title>
        <authorList>
            <person name="Pitiwittayakul N."/>
        </authorList>
    </citation>
    <scope>NUCLEOTIDE SEQUENCE [LARGE SCALE GENOMIC DNA]</scope>
    <source>
        <strain evidence="4 5">KSS12</strain>
    </source>
</reference>
<evidence type="ECO:0000256" key="2">
    <source>
        <dbReference type="ARBA" id="ARBA00023295"/>
    </source>
</evidence>
<keyword evidence="2" id="KW-0326">Glycosidase</keyword>
<sequence length="365" mass="39272">MRFLPGLLAATFLFVANGGARGVAADEPRLVFLDNDFLGPGGSNIQSLIPLLAAPRVRLLGIGVVTGDAWRQEEVQHLLRFLEIAGRTDISVHPGAEMPLLRTQREMAEWEGRFGRIAWKGAWNAPKTGRHYHPDDPALVPPMPEGAPAARPSDVDAATALVRAVRSHPHQVTIVAAGPLTDIALAVRIAPDIAALARGLVFMGGLVDTNMRQVTGNADYATDFNFLFDPEAAHIVLTAPWARITAVGDVSTGIVMTNEMADRIGRGDRPENRYVARFARRGQPFWDEITTAVAIDPSLIRQEVAVRMDVDLARGPDYGRAVLSRPDAASIPGSAPANAPVTHLVQSIDAERFLASFERWAAGGG</sequence>
<accession>A0ABT1W317</accession>
<dbReference type="Proteomes" id="UP001524547">
    <property type="component" value="Unassembled WGS sequence"/>
</dbReference>
<dbReference type="PANTHER" id="PTHR12304:SF4">
    <property type="entry name" value="URIDINE NUCLEOSIDASE"/>
    <property type="match status" value="1"/>
</dbReference>
<proteinExistence type="predicted"/>
<dbReference type="PANTHER" id="PTHR12304">
    <property type="entry name" value="INOSINE-URIDINE PREFERRING NUCLEOSIDE HYDROLASE"/>
    <property type="match status" value="1"/>
</dbReference>
<gene>
    <name evidence="4" type="ORF">NFI88_15780</name>
</gene>
<evidence type="ECO:0000256" key="1">
    <source>
        <dbReference type="ARBA" id="ARBA00022801"/>
    </source>
</evidence>
<dbReference type="Gene3D" id="3.90.245.10">
    <property type="entry name" value="Ribonucleoside hydrolase-like"/>
    <property type="match status" value="1"/>
</dbReference>
<dbReference type="Pfam" id="PF01156">
    <property type="entry name" value="IU_nuc_hydro"/>
    <property type="match status" value="1"/>
</dbReference>
<evidence type="ECO:0000313" key="4">
    <source>
        <dbReference type="EMBL" id="MCQ8242293.1"/>
    </source>
</evidence>
<dbReference type="GO" id="GO:0016787">
    <property type="term" value="F:hydrolase activity"/>
    <property type="evidence" value="ECO:0007669"/>
    <property type="project" value="UniProtKB-KW"/>
</dbReference>
<dbReference type="EMBL" id="JAMZEJ010000010">
    <property type="protein sequence ID" value="MCQ8242293.1"/>
    <property type="molecule type" value="Genomic_DNA"/>
</dbReference>
<dbReference type="SUPFAM" id="SSF53590">
    <property type="entry name" value="Nucleoside hydrolase"/>
    <property type="match status" value="1"/>
</dbReference>
<comment type="caution">
    <text evidence="4">The sequence shown here is derived from an EMBL/GenBank/DDBJ whole genome shotgun (WGS) entry which is preliminary data.</text>
</comment>
<keyword evidence="5" id="KW-1185">Reference proteome</keyword>
<evidence type="ECO:0000313" key="5">
    <source>
        <dbReference type="Proteomes" id="UP001524547"/>
    </source>
</evidence>
<protein>
    <submittedName>
        <fullName evidence="4">Nucleoside hydrolase</fullName>
    </submittedName>
</protein>
<keyword evidence="1 4" id="KW-0378">Hydrolase</keyword>
<dbReference type="InterPro" id="IPR001910">
    <property type="entry name" value="Inosine/uridine_hydrolase_dom"/>
</dbReference>
<name>A0ABT1W317_9PROT</name>